<evidence type="ECO:0000256" key="3">
    <source>
        <dbReference type="ARBA" id="ARBA00023015"/>
    </source>
</evidence>
<feature type="compositionally biased region" description="Polar residues" evidence="6">
    <location>
        <begin position="21"/>
        <end position="31"/>
    </location>
</feature>
<feature type="region of interest" description="Disordered" evidence="6">
    <location>
        <begin position="1"/>
        <end position="159"/>
    </location>
</feature>
<evidence type="ECO:0000313" key="9">
    <source>
        <dbReference type="Proteomes" id="UP001316803"/>
    </source>
</evidence>
<dbReference type="PANTHER" id="PTHR13218:SF8">
    <property type="entry name" value="TRANSCRIPTION INITIATION FACTOR TFIID SUBUNIT 11"/>
    <property type="match status" value="1"/>
</dbReference>
<gene>
    <name evidence="8" type="ORF">OHC33_005537</name>
</gene>
<keyword evidence="9" id="KW-1185">Reference proteome</keyword>
<feature type="compositionally biased region" description="Basic and acidic residues" evidence="6">
    <location>
        <begin position="258"/>
        <end position="272"/>
    </location>
</feature>
<dbReference type="InterPro" id="IPR009072">
    <property type="entry name" value="Histone-fold"/>
</dbReference>
<feature type="domain" description="TAFII28-like protein" evidence="7">
    <location>
        <begin position="167"/>
        <end position="247"/>
    </location>
</feature>
<evidence type="ECO:0000256" key="4">
    <source>
        <dbReference type="ARBA" id="ARBA00023163"/>
    </source>
</evidence>
<keyword evidence="3" id="KW-0805">Transcription regulation</keyword>
<name>A0AAN8EWA6_9EURO</name>
<feature type="region of interest" description="Disordered" evidence="6">
    <location>
        <begin position="258"/>
        <end position="277"/>
    </location>
</feature>
<evidence type="ECO:0000256" key="5">
    <source>
        <dbReference type="ARBA" id="ARBA00023242"/>
    </source>
</evidence>
<feature type="compositionally biased region" description="Acidic residues" evidence="6">
    <location>
        <begin position="132"/>
        <end position="154"/>
    </location>
</feature>
<dbReference type="InterPro" id="IPR045127">
    <property type="entry name" value="TAF11-like"/>
</dbReference>
<dbReference type="InterPro" id="IPR006809">
    <property type="entry name" value="TAFII28_dom"/>
</dbReference>
<keyword evidence="5" id="KW-0539">Nucleus</keyword>
<comment type="caution">
    <text evidence="8">The sequence shown here is derived from an EMBL/GenBank/DDBJ whole genome shotgun (WGS) entry which is preliminary data.</text>
</comment>
<protein>
    <recommendedName>
        <fullName evidence="7">TAFII28-like protein domain-containing protein</fullName>
    </recommendedName>
</protein>
<evidence type="ECO:0000256" key="2">
    <source>
        <dbReference type="ARBA" id="ARBA00009788"/>
    </source>
</evidence>
<accession>A0AAN8EWA6</accession>
<dbReference type="GO" id="GO:0005669">
    <property type="term" value="C:transcription factor TFIID complex"/>
    <property type="evidence" value="ECO:0007669"/>
    <property type="project" value="InterPro"/>
</dbReference>
<comment type="subcellular location">
    <subcellularLocation>
        <location evidence="1">Nucleus</location>
    </subcellularLocation>
</comment>
<dbReference type="Proteomes" id="UP001316803">
    <property type="component" value="Unassembled WGS sequence"/>
</dbReference>
<proteinExistence type="inferred from homology"/>
<organism evidence="8 9">
    <name type="scientific">Knufia fluminis</name>
    <dbReference type="NCBI Taxonomy" id="191047"/>
    <lineage>
        <taxon>Eukaryota</taxon>
        <taxon>Fungi</taxon>
        <taxon>Dikarya</taxon>
        <taxon>Ascomycota</taxon>
        <taxon>Pezizomycotina</taxon>
        <taxon>Eurotiomycetes</taxon>
        <taxon>Chaetothyriomycetidae</taxon>
        <taxon>Chaetothyriales</taxon>
        <taxon>Trichomeriaceae</taxon>
        <taxon>Knufia</taxon>
    </lineage>
</organism>
<keyword evidence="4" id="KW-0804">Transcription</keyword>
<dbReference type="EMBL" id="JAKLMC020000011">
    <property type="protein sequence ID" value="KAK5953593.1"/>
    <property type="molecule type" value="Genomic_DNA"/>
</dbReference>
<feature type="compositionally biased region" description="Low complexity" evidence="6">
    <location>
        <begin position="47"/>
        <end position="59"/>
    </location>
</feature>
<feature type="compositionally biased region" description="Basic residues" evidence="6">
    <location>
        <begin position="80"/>
        <end position="90"/>
    </location>
</feature>
<evidence type="ECO:0000259" key="7">
    <source>
        <dbReference type="Pfam" id="PF04719"/>
    </source>
</evidence>
<evidence type="ECO:0000256" key="1">
    <source>
        <dbReference type="ARBA" id="ARBA00004123"/>
    </source>
</evidence>
<evidence type="ECO:0000313" key="8">
    <source>
        <dbReference type="EMBL" id="KAK5953593.1"/>
    </source>
</evidence>
<dbReference type="GO" id="GO:0051123">
    <property type="term" value="P:RNA polymerase II preinitiation complex assembly"/>
    <property type="evidence" value="ECO:0007669"/>
    <property type="project" value="InterPro"/>
</dbReference>
<feature type="compositionally biased region" description="Polar residues" evidence="6">
    <location>
        <begin position="60"/>
        <end position="76"/>
    </location>
</feature>
<feature type="compositionally biased region" description="Polar residues" evidence="6">
    <location>
        <begin position="117"/>
        <end position="129"/>
    </location>
</feature>
<dbReference type="SUPFAM" id="SSF47113">
    <property type="entry name" value="Histone-fold"/>
    <property type="match status" value="1"/>
</dbReference>
<dbReference type="GO" id="GO:0046982">
    <property type="term" value="F:protein heterodimerization activity"/>
    <property type="evidence" value="ECO:0007669"/>
    <property type="project" value="InterPro"/>
</dbReference>
<sequence>MASSPPSPFPASLPNPKKRPSMSSQVSQPASNKRPKLHPLRQTSFPAHIDANAYAAASARSETGSVANSTFSTASNHAKAAPRGRGRPRKSLQVPEDDARSARDGGSTTGRNRDSQAKSVISVTRSSGGNNPDDEPDDEEEEEEDVPENEEAVADEQKRMDEKINVLQTQMTKAQADRWNNLRSAALSSRVVKRIVNQTVSQSVTDPCARIVQWSAKALATEIVERAREVQAEWAEAMEVGIEKMRKERLRKVQEKEVALEEKESSERHDGPAAEGALLEQERRVMQDEIKKLKNEAEKYIPNKHKGGLLPDHLREALRRYKADGDGGGFGFDGLSHPLLGVQGAAAWRMGDGASGQRLFR</sequence>
<reference evidence="8 9" key="1">
    <citation type="submission" date="2022-12" db="EMBL/GenBank/DDBJ databases">
        <title>Genomic features and morphological characterization of a novel Knufia sp. strain isolated from spacecraft assembly facility.</title>
        <authorList>
            <person name="Teixeira M."/>
            <person name="Chander A.M."/>
            <person name="Stajich J.E."/>
            <person name="Venkateswaran K."/>
        </authorList>
    </citation>
    <scope>NUCLEOTIDE SEQUENCE [LARGE SCALE GENOMIC DNA]</scope>
    <source>
        <strain evidence="8 9">FJI-L2-BK-P2</strain>
    </source>
</reference>
<dbReference type="AlphaFoldDB" id="A0AAN8EWA6"/>
<dbReference type="PANTHER" id="PTHR13218">
    <property type="entry name" value="TRANSCRIPTION INITIATION FACTOR TFIID SUBUNIT 11-RELATED"/>
    <property type="match status" value="1"/>
</dbReference>
<feature type="compositionally biased region" description="Pro residues" evidence="6">
    <location>
        <begin position="1"/>
        <end position="13"/>
    </location>
</feature>
<dbReference type="Gene3D" id="1.10.20.10">
    <property type="entry name" value="Histone, subunit A"/>
    <property type="match status" value="1"/>
</dbReference>
<dbReference type="Pfam" id="PF04719">
    <property type="entry name" value="TAFII28"/>
    <property type="match status" value="1"/>
</dbReference>
<evidence type="ECO:0000256" key="6">
    <source>
        <dbReference type="SAM" id="MobiDB-lite"/>
    </source>
</evidence>
<comment type="similarity">
    <text evidence="2">Belongs to the TAF11 family.</text>
</comment>
<dbReference type="GO" id="GO:0016251">
    <property type="term" value="F:RNA polymerase II general transcription initiation factor activity"/>
    <property type="evidence" value="ECO:0007669"/>
    <property type="project" value="TreeGrafter"/>
</dbReference>